<sequence length="251" mass="28087">MRIVALYSIKGGVGKTASAINLAHSAAACGLRVLLWDLDPQAAATFYVRTKPRLKGGIEKLVKGKQEMARVIRSTEYEGLDILPAEFSYRHLDHILEDEKRSRLRKLLKPIRDDYDLVVLDCPPSISSLSEQVFAAADALLVPLIPTVLSLRTLEQLNTCLAELDLDAQVWPFFTLVDRRKTLHKDVMSSLKRDYPLQLSANIPYSSVVERMGIERAPISVYSRTSAPAVSYRELWQEVAQRLGLPETPAS</sequence>
<dbReference type="CDD" id="cd02042">
    <property type="entry name" value="ParAB_family"/>
    <property type="match status" value="1"/>
</dbReference>
<name>A0A558HM60_9GAMM</name>
<dbReference type="OrthoDB" id="9799330at2"/>
<dbReference type="InterPro" id="IPR025669">
    <property type="entry name" value="AAA_dom"/>
</dbReference>
<dbReference type="SUPFAM" id="SSF52540">
    <property type="entry name" value="P-loop containing nucleoside triphosphate hydrolases"/>
    <property type="match status" value="1"/>
</dbReference>
<evidence type="ECO:0000313" key="3">
    <source>
        <dbReference type="Proteomes" id="UP000319941"/>
    </source>
</evidence>
<dbReference type="Proteomes" id="UP000319941">
    <property type="component" value="Unassembled WGS sequence"/>
</dbReference>
<dbReference type="EMBL" id="VNFH01000006">
    <property type="protein sequence ID" value="TVU70230.1"/>
    <property type="molecule type" value="Genomic_DNA"/>
</dbReference>
<dbReference type="InterPro" id="IPR050678">
    <property type="entry name" value="DNA_Partitioning_ATPase"/>
</dbReference>
<dbReference type="InterPro" id="IPR027417">
    <property type="entry name" value="P-loop_NTPase"/>
</dbReference>
<reference evidence="2 3" key="1">
    <citation type="submission" date="2019-07" db="EMBL/GenBank/DDBJ databases">
        <title>Diversity of Bacteria from Kongsfjorden, Arctic.</title>
        <authorList>
            <person name="Yu Y."/>
        </authorList>
    </citation>
    <scope>NUCLEOTIDE SEQUENCE [LARGE SCALE GENOMIC DNA]</scope>
    <source>
        <strain evidence="2 3">SM1923</strain>
    </source>
</reference>
<dbReference type="PANTHER" id="PTHR13696:SF99">
    <property type="entry name" value="COBYRINIC ACID AC-DIAMIDE SYNTHASE"/>
    <property type="match status" value="1"/>
</dbReference>
<dbReference type="Gene3D" id="3.40.50.300">
    <property type="entry name" value="P-loop containing nucleotide triphosphate hydrolases"/>
    <property type="match status" value="1"/>
</dbReference>
<dbReference type="Pfam" id="PF13614">
    <property type="entry name" value="AAA_31"/>
    <property type="match status" value="1"/>
</dbReference>
<dbReference type="STRING" id="553385.GCA_000591415_03746"/>
<feature type="domain" description="AAA" evidence="1">
    <location>
        <begin position="1"/>
        <end position="164"/>
    </location>
</feature>
<gene>
    <name evidence="2" type="ORF">FQP86_09455</name>
</gene>
<evidence type="ECO:0000313" key="2">
    <source>
        <dbReference type="EMBL" id="TVU70230.1"/>
    </source>
</evidence>
<organism evidence="2 3">
    <name type="scientific">Cobetia crustatorum</name>
    <dbReference type="NCBI Taxonomy" id="553385"/>
    <lineage>
        <taxon>Bacteria</taxon>
        <taxon>Pseudomonadati</taxon>
        <taxon>Pseudomonadota</taxon>
        <taxon>Gammaproteobacteria</taxon>
        <taxon>Oceanospirillales</taxon>
        <taxon>Halomonadaceae</taxon>
        <taxon>Cobetia</taxon>
    </lineage>
</organism>
<dbReference type="PANTHER" id="PTHR13696">
    <property type="entry name" value="P-LOOP CONTAINING NUCLEOSIDE TRIPHOSPHATE HYDROLASE"/>
    <property type="match status" value="1"/>
</dbReference>
<evidence type="ECO:0000259" key="1">
    <source>
        <dbReference type="Pfam" id="PF13614"/>
    </source>
</evidence>
<keyword evidence="3" id="KW-1185">Reference proteome</keyword>
<comment type="caution">
    <text evidence="2">The sequence shown here is derived from an EMBL/GenBank/DDBJ whole genome shotgun (WGS) entry which is preliminary data.</text>
</comment>
<protein>
    <submittedName>
        <fullName evidence="2">ParA family protein</fullName>
    </submittedName>
</protein>
<dbReference type="PROSITE" id="PS51257">
    <property type="entry name" value="PROKAR_LIPOPROTEIN"/>
    <property type="match status" value="1"/>
</dbReference>
<accession>A0A558HM60</accession>
<dbReference type="RefSeq" id="WP_024953444.1">
    <property type="nucleotide sequence ID" value="NZ_CAWOWR010000116.1"/>
</dbReference>
<proteinExistence type="predicted"/>
<dbReference type="AlphaFoldDB" id="A0A558HM60"/>